<evidence type="ECO:0000313" key="3">
    <source>
        <dbReference type="EMBL" id="KAK9732039.1"/>
    </source>
</evidence>
<organism evidence="3 4">
    <name type="scientific">Popillia japonica</name>
    <name type="common">Japanese beetle</name>
    <dbReference type="NCBI Taxonomy" id="7064"/>
    <lineage>
        <taxon>Eukaryota</taxon>
        <taxon>Metazoa</taxon>
        <taxon>Ecdysozoa</taxon>
        <taxon>Arthropoda</taxon>
        <taxon>Hexapoda</taxon>
        <taxon>Insecta</taxon>
        <taxon>Pterygota</taxon>
        <taxon>Neoptera</taxon>
        <taxon>Endopterygota</taxon>
        <taxon>Coleoptera</taxon>
        <taxon>Polyphaga</taxon>
        <taxon>Scarabaeiformia</taxon>
        <taxon>Scarabaeidae</taxon>
        <taxon>Rutelinae</taxon>
        <taxon>Popillia</taxon>
    </lineage>
</organism>
<sequence>MTCLNSIVILLLILPISINSESDTLEKTCYSVNCTRYKSNKTECDHSGHIADPFNNECVPKCDGPCINGYCQYCICHSTNTDVLISAQPSECKRLMYGMKCTGDKCGYHPITTCNSNYTANPYDKYECLERCDEDSCGEGGKCSSLGRCICRLGYRPDITNPRHCVKAPENNRTTTMKKTCHNGFKLNDDGECVSSCGDCQYGCCGRNGVCRCWHGYRLDVTRSTCVKIKNDDILKTDCSDRCSNGVCDSDGVCQCPVCSDSINKTVNCQIKQNGLVNVVANADSNLNCANITTSSEDMISESTHRTYIAILSCFTLILLMATIALMVMIVKVKRALPQNEGKVKILFGKVINHG</sequence>
<keyword evidence="4" id="KW-1185">Reference proteome</keyword>
<evidence type="ECO:0000256" key="2">
    <source>
        <dbReference type="SAM" id="SignalP"/>
    </source>
</evidence>
<dbReference type="Proteomes" id="UP001458880">
    <property type="component" value="Unassembled WGS sequence"/>
</dbReference>
<keyword evidence="1" id="KW-1133">Transmembrane helix</keyword>
<name>A0AAW1LEL7_POPJA</name>
<feature type="transmembrane region" description="Helical" evidence="1">
    <location>
        <begin position="308"/>
        <end position="331"/>
    </location>
</feature>
<keyword evidence="2" id="KW-0732">Signal</keyword>
<dbReference type="AlphaFoldDB" id="A0AAW1LEL7"/>
<keyword evidence="1" id="KW-0812">Transmembrane</keyword>
<comment type="caution">
    <text evidence="3">The sequence shown here is derived from an EMBL/GenBank/DDBJ whole genome shotgun (WGS) entry which is preliminary data.</text>
</comment>
<protein>
    <submittedName>
        <fullName evidence="3">Uncharacterized protein</fullName>
    </submittedName>
</protein>
<keyword evidence="1" id="KW-0472">Membrane</keyword>
<feature type="chain" id="PRO_5043553458" evidence="2">
    <location>
        <begin position="21"/>
        <end position="355"/>
    </location>
</feature>
<reference evidence="3 4" key="1">
    <citation type="journal article" date="2024" name="BMC Genomics">
        <title>De novo assembly and annotation of Popillia japonica's genome with initial clues to its potential as an invasive pest.</title>
        <authorList>
            <person name="Cucini C."/>
            <person name="Boschi S."/>
            <person name="Funari R."/>
            <person name="Cardaioli E."/>
            <person name="Iannotti N."/>
            <person name="Marturano G."/>
            <person name="Paoli F."/>
            <person name="Bruttini M."/>
            <person name="Carapelli A."/>
            <person name="Frati F."/>
            <person name="Nardi F."/>
        </authorList>
    </citation>
    <scope>NUCLEOTIDE SEQUENCE [LARGE SCALE GENOMIC DNA]</scope>
    <source>
        <strain evidence="3">DMR45628</strain>
    </source>
</reference>
<feature type="signal peptide" evidence="2">
    <location>
        <begin position="1"/>
        <end position="20"/>
    </location>
</feature>
<accession>A0AAW1LEL7</accession>
<dbReference type="EMBL" id="JASPKY010000123">
    <property type="protein sequence ID" value="KAK9732039.1"/>
    <property type="molecule type" value="Genomic_DNA"/>
</dbReference>
<evidence type="ECO:0000313" key="4">
    <source>
        <dbReference type="Proteomes" id="UP001458880"/>
    </source>
</evidence>
<evidence type="ECO:0000256" key="1">
    <source>
        <dbReference type="SAM" id="Phobius"/>
    </source>
</evidence>
<proteinExistence type="predicted"/>
<gene>
    <name evidence="3" type="ORF">QE152_g13164</name>
</gene>